<feature type="chain" id="PRO_5021490496" evidence="2">
    <location>
        <begin position="21"/>
        <end position="169"/>
    </location>
</feature>
<gene>
    <name evidence="3" type="primary">EGF</name>
    <name evidence="3" type="ORF">EYF80_018948</name>
</gene>
<feature type="signal peptide" evidence="2">
    <location>
        <begin position="1"/>
        <end position="20"/>
    </location>
</feature>
<dbReference type="OrthoDB" id="4062651at2759"/>
<accession>A0A4Z2I0L0</accession>
<dbReference type="AlphaFoldDB" id="A0A4Z2I0L0"/>
<feature type="region of interest" description="Disordered" evidence="1">
    <location>
        <begin position="38"/>
        <end position="73"/>
    </location>
</feature>
<comment type="caution">
    <text evidence="3">The sequence shown here is derived from an EMBL/GenBank/DDBJ whole genome shotgun (WGS) entry which is preliminary data.</text>
</comment>
<sequence length="169" mass="17737">MLAVTIAAALIYVTVQSSGALALGAACWDERLPRAGRNGSCVESGGGDSTFVEIKTPDEAEPDSDSGEGREPTLYTDQMVSDQSACSALGCGVNAQCLLRGGSPSCLCVDGFTELKTASPWVTTSSPADVSTQDHNSNSVESCPSSHESYCLYQGVCFYYPEMESYACK</sequence>
<evidence type="ECO:0000256" key="2">
    <source>
        <dbReference type="SAM" id="SignalP"/>
    </source>
</evidence>
<evidence type="ECO:0000256" key="1">
    <source>
        <dbReference type="SAM" id="MobiDB-lite"/>
    </source>
</evidence>
<evidence type="ECO:0000313" key="3">
    <source>
        <dbReference type="EMBL" id="TNN70814.1"/>
    </source>
</evidence>
<keyword evidence="2" id="KW-0732">Signal</keyword>
<reference evidence="3 4" key="1">
    <citation type="submission" date="2019-03" db="EMBL/GenBank/DDBJ databases">
        <title>First draft genome of Liparis tanakae, snailfish: a comprehensive survey of snailfish specific genes.</title>
        <authorList>
            <person name="Kim W."/>
            <person name="Song I."/>
            <person name="Jeong J.-H."/>
            <person name="Kim D."/>
            <person name="Kim S."/>
            <person name="Ryu S."/>
            <person name="Song J.Y."/>
            <person name="Lee S.K."/>
        </authorList>
    </citation>
    <scope>NUCLEOTIDE SEQUENCE [LARGE SCALE GENOMIC DNA]</scope>
    <source>
        <tissue evidence="3">Muscle</tissue>
    </source>
</reference>
<dbReference type="EMBL" id="SRLO01000158">
    <property type="protein sequence ID" value="TNN70814.1"/>
    <property type="molecule type" value="Genomic_DNA"/>
</dbReference>
<keyword evidence="4" id="KW-1185">Reference proteome</keyword>
<evidence type="ECO:0000313" key="4">
    <source>
        <dbReference type="Proteomes" id="UP000314294"/>
    </source>
</evidence>
<name>A0A4Z2I0L0_9TELE</name>
<protein>
    <submittedName>
        <fullName evidence="3">Pro-epidermal growth factor</fullName>
    </submittedName>
</protein>
<dbReference type="Proteomes" id="UP000314294">
    <property type="component" value="Unassembled WGS sequence"/>
</dbReference>
<dbReference type="Gene3D" id="2.10.25.10">
    <property type="entry name" value="Laminin"/>
    <property type="match status" value="1"/>
</dbReference>
<organism evidence="3 4">
    <name type="scientific">Liparis tanakae</name>
    <name type="common">Tanaka's snailfish</name>
    <dbReference type="NCBI Taxonomy" id="230148"/>
    <lineage>
        <taxon>Eukaryota</taxon>
        <taxon>Metazoa</taxon>
        <taxon>Chordata</taxon>
        <taxon>Craniata</taxon>
        <taxon>Vertebrata</taxon>
        <taxon>Euteleostomi</taxon>
        <taxon>Actinopterygii</taxon>
        <taxon>Neopterygii</taxon>
        <taxon>Teleostei</taxon>
        <taxon>Neoteleostei</taxon>
        <taxon>Acanthomorphata</taxon>
        <taxon>Eupercaria</taxon>
        <taxon>Perciformes</taxon>
        <taxon>Cottioidei</taxon>
        <taxon>Cottales</taxon>
        <taxon>Liparidae</taxon>
        <taxon>Liparis</taxon>
    </lineage>
</organism>
<proteinExistence type="predicted"/>